<feature type="non-terminal residue" evidence="3">
    <location>
        <position position="1"/>
    </location>
</feature>
<dbReference type="EMBL" id="KK375236">
    <property type="protein sequence ID" value="KFV45575.1"/>
    <property type="molecule type" value="Genomic_DNA"/>
</dbReference>
<dbReference type="Proteomes" id="UP000054190">
    <property type="component" value="Unassembled WGS sequence"/>
</dbReference>
<reference evidence="3 4" key="1">
    <citation type="submission" date="2014-04" db="EMBL/GenBank/DDBJ databases">
        <title>Genome evolution of avian class.</title>
        <authorList>
            <person name="Zhang G."/>
            <person name="Li C."/>
        </authorList>
    </citation>
    <scope>NUCLEOTIDE SEQUENCE [LARGE SCALE GENOMIC DNA]</scope>
    <source>
        <strain evidence="3">BGI_N341</strain>
    </source>
</reference>
<dbReference type="PANTHER" id="PTHR14362:SF2">
    <property type="entry name" value="COILED-COIL DOMAIN-CONTAINING PROTEIN 81"/>
    <property type="match status" value="1"/>
</dbReference>
<feature type="non-terminal residue" evidence="3">
    <location>
        <position position="148"/>
    </location>
</feature>
<dbReference type="InterPro" id="IPR028034">
    <property type="entry name" value="HU-CCDC81"/>
</dbReference>
<protein>
    <submittedName>
        <fullName evidence="3">Coiled-coil domain-containing protein 81</fullName>
    </submittedName>
</protein>
<evidence type="ECO:0000259" key="1">
    <source>
        <dbReference type="Pfam" id="PF14908"/>
    </source>
</evidence>
<dbReference type="Pfam" id="PF18289">
    <property type="entry name" value="HU-CCDC81_euk_2"/>
    <property type="match status" value="1"/>
</dbReference>
<dbReference type="PANTHER" id="PTHR14362">
    <property type="entry name" value="COILED-COIL DOMAIN-CONTAINING PROTEIN 81"/>
    <property type="match status" value="1"/>
</dbReference>
<dbReference type="AlphaFoldDB" id="A0A093EP91"/>
<proteinExistence type="predicted"/>
<dbReference type="Pfam" id="PF14908">
    <property type="entry name" value="HU-CCDC81_euk_1"/>
    <property type="match status" value="1"/>
</dbReference>
<dbReference type="GO" id="GO:0005815">
    <property type="term" value="C:microtubule organizing center"/>
    <property type="evidence" value="ECO:0007669"/>
    <property type="project" value="TreeGrafter"/>
</dbReference>
<gene>
    <name evidence="3" type="ORF">N341_11591</name>
</gene>
<dbReference type="InterPro" id="IPR026295">
    <property type="entry name" value="CCD81"/>
</dbReference>
<name>A0A093EP91_TYTAL</name>
<sequence>ARMIKYLLVNPLGPEDLPTLKELTTREIQQVWAGTSRYIRSQLLQKKAVEIGIGTFAIVPVHATVGEDEVLPVERPVFQLSRFLKKFYSLKHAKTQIPDKTQFVQLDFKQIAAETHFRPEIVEQCVHETLLLFAEALQENKEVELSFK</sequence>
<evidence type="ECO:0000259" key="2">
    <source>
        <dbReference type="Pfam" id="PF18289"/>
    </source>
</evidence>
<evidence type="ECO:0000313" key="4">
    <source>
        <dbReference type="Proteomes" id="UP000054190"/>
    </source>
</evidence>
<keyword evidence="4" id="KW-1185">Reference proteome</keyword>
<dbReference type="InterPro" id="IPR040673">
    <property type="entry name" value="CCDC81_HU_dom_2"/>
</dbReference>
<evidence type="ECO:0000313" key="3">
    <source>
        <dbReference type="EMBL" id="KFV45575.1"/>
    </source>
</evidence>
<organism evidence="3 4">
    <name type="scientific">Tyto alba</name>
    <name type="common">Barn owl</name>
    <dbReference type="NCBI Taxonomy" id="56313"/>
    <lineage>
        <taxon>Eukaryota</taxon>
        <taxon>Metazoa</taxon>
        <taxon>Chordata</taxon>
        <taxon>Craniata</taxon>
        <taxon>Vertebrata</taxon>
        <taxon>Euteleostomi</taxon>
        <taxon>Archelosauria</taxon>
        <taxon>Archosauria</taxon>
        <taxon>Dinosauria</taxon>
        <taxon>Saurischia</taxon>
        <taxon>Theropoda</taxon>
        <taxon>Coelurosauria</taxon>
        <taxon>Aves</taxon>
        <taxon>Neognathae</taxon>
        <taxon>Neoaves</taxon>
        <taxon>Telluraves</taxon>
        <taxon>Strigiformes</taxon>
        <taxon>Tytonidae</taxon>
        <taxon>Tyto</taxon>
    </lineage>
</organism>
<accession>A0A093EP91</accession>
<feature type="domain" description="CCDC81 HU" evidence="1">
    <location>
        <begin position="12"/>
        <end position="91"/>
    </location>
</feature>
<feature type="domain" description="CCDC81 HU" evidence="2">
    <location>
        <begin position="103"/>
        <end position="148"/>
    </location>
</feature>